<proteinExistence type="predicted"/>
<dbReference type="STRING" id="564198.BST17_26725"/>
<feature type="transmembrane region" description="Helical" evidence="1">
    <location>
        <begin position="334"/>
        <end position="354"/>
    </location>
</feature>
<sequence>MCGRPGPRAVAAGRSARTRAVTARVVLVTGPPLAGVTALAGALRQALPGHTVVEQADAADAVVFAVSAAAPLRASDLGILDAAARSTDLVIGVVTKADVHHDWPAVRAADQAACAARAARYRTMPWLAVAAAPRRGDPRLADLVQLLTGALADPALARRNRLRANETRLSEQIAAASAADPVAAGLHERRDAELRAAREIRSAQTLGLRNRVQQARLDLIQLARGRVADLHGELAHDASGWRWGQDFVAHAAARAEQLVAELDDAVRARSDRIADELMLSRPDTGPPTPVPQLARPGPTSRGLEMRLMTLLGAGFGLGVALAAGRLLVGLAPGAAGTAAVVGAAVGLLLTLWVVGMRGLLHERAHLDRWVGSVAAALRSDTEALVGRRLLAAEAALTAESVAAADSAAARTAERVAAIDARLRTHATAVATTAMATQRRLCSLRAALRAVRSDLNSVTAE</sequence>
<dbReference type="EMBL" id="MVHJ01000041">
    <property type="protein sequence ID" value="ORA01797.1"/>
    <property type="molecule type" value="Genomic_DNA"/>
</dbReference>
<name>A0A1W9YP68_MYCBA</name>
<organism evidence="2 3">
    <name type="scientific">Mycolicibacterium bacteremicum</name>
    <name type="common">Mycobacterium bacteremicum</name>
    <dbReference type="NCBI Taxonomy" id="564198"/>
    <lineage>
        <taxon>Bacteria</taxon>
        <taxon>Bacillati</taxon>
        <taxon>Actinomycetota</taxon>
        <taxon>Actinomycetes</taxon>
        <taxon>Mycobacteriales</taxon>
        <taxon>Mycobacteriaceae</taxon>
        <taxon>Mycolicibacterium</taxon>
    </lineage>
</organism>
<keyword evidence="1" id="KW-1133">Transmembrane helix</keyword>
<comment type="caution">
    <text evidence="2">The sequence shown here is derived from an EMBL/GenBank/DDBJ whole genome shotgun (WGS) entry which is preliminary data.</text>
</comment>
<feature type="transmembrane region" description="Helical" evidence="1">
    <location>
        <begin position="307"/>
        <end position="328"/>
    </location>
</feature>
<dbReference type="AlphaFoldDB" id="A0A1W9YP68"/>
<keyword evidence="1" id="KW-0812">Transmembrane</keyword>
<keyword evidence="1" id="KW-0472">Membrane</keyword>
<evidence type="ECO:0000313" key="2">
    <source>
        <dbReference type="EMBL" id="ORA01797.1"/>
    </source>
</evidence>
<evidence type="ECO:0000256" key="1">
    <source>
        <dbReference type="SAM" id="Phobius"/>
    </source>
</evidence>
<keyword evidence="3" id="KW-1185">Reference proteome</keyword>
<evidence type="ECO:0000313" key="3">
    <source>
        <dbReference type="Proteomes" id="UP000192366"/>
    </source>
</evidence>
<dbReference type="Proteomes" id="UP000192366">
    <property type="component" value="Unassembled WGS sequence"/>
</dbReference>
<protein>
    <submittedName>
        <fullName evidence="2">Uncharacterized protein</fullName>
    </submittedName>
</protein>
<reference evidence="2 3" key="1">
    <citation type="submission" date="2017-02" db="EMBL/GenBank/DDBJ databases">
        <title>The new phylogeny of genus Mycobacterium.</title>
        <authorList>
            <person name="Tortoli E."/>
            <person name="Trovato A."/>
            <person name="Cirillo D.M."/>
        </authorList>
    </citation>
    <scope>NUCLEOTIDE SEQUENCE [LARGE SCALE GENOMIC DNA]</scope>
    <source>
        <strain evidence="2 3">DSM 45578</strain>
    </source>
</reference>
<accession>A0A1W9YP68</accession>
<gene>
    <name evidence="2" type="ORF">BST17_26725</name>
</gene>